<dbReference type="InterPro" id="IPR036291">
    <property type="entry name" value="NAD(P)-bd_dom_sf"/>
</dbReference>
<dbReference type="PRINTS" id="PR00080">
    <property type="entry name" value="SDRFAMILY"/>
</dbReference>
<evidence type="ECO:0000313" key="5">
    <source>
        <dbReference type="Proteomes" id="UP000199360"/>
    </source>
</evidence>
<dbReference type="PANTHER" id="PTHR43618">
    <property type="entry name" value="7-ALPHA-HYDROXYSTEROID DEHYDROGENASE"/>
    <property type="match status" value="1"/>
</dbReference>
<accession>A0A1C5J6D4</accession>
<evidence type="ECO:0000256" key="3">
    <source>
        <dbReference type="ARBA" id="ARBA00023002"/>
    </source>
</evidence>
<name>A0A1C5J6D4_9ACTN</name>
<dbReference type="STRING" id="745366.GA0070213_10986"/>
<dbReference type="InterPro" id="IPR020904">
    <property type="entry name" value="Sc_DH/Rdtase_CS"/>
</dbReference>
<dbReference type="OrthoDB" id="3210335at2"/>
<dbReference type="PRINTS" id="PR00081">
    <property type="entry name" value="GDHRDH"/>
</dbReference>
<proteinExistence type="inferred from homology"/>
<protein>
    <submittedName>
        <fullName evidence="4">3-oxoacyl-[acyl-carrier protein] reductase</fullName>
    </submittedName>
</protein>
<dbReference type="InterPro" id="IPR052178">
    <property type="entry name" value="Sec_Metab_Biosynth_SDR"/>
</dbReference>
<keyword evidence="3" id="KW-0560">Oxidoreductase</keyword>
<keyword evidence="2" id="KW-0521">NADP</keyword>
<dbReference type="SUPFAM" id="SSF51735">
    <property type="entry name" value="NAD(P)-binding Rossmann-fold domains"/>
    <property type="match status" value="1"/>
</dbReference>
<evidence type="ECO:0000313" key="4">
    <source>
        <dbReference type="EMBL" id="SCG66132.1"/>
    </source>
</evidence>
<dbReference type="CDD" id="cd05233">
    <property type="entry name" value="SDR_c"/>
    <property type="match status" value="1"/>
</dbReference>
<sequence length="251" mass="25167">MGEQGRRLAVVSGGGTGIGAAVARGLVADGFDVLVVGRRGDVLDAAAREISAECGRAGAVVPVVADLTDPGQIPAVVDAVGERAVDAIVNNAGGYLGGPTGTLDEVAAWWRANLDANVLTAVLLTEALLPALRRPGGRVVLLSSIAAQRGGGGPYSAAKAALHGWAYDLAGQLGPDRITVNVVSPGYVAETEFFGDRMTPEGHAKRVAATLVGRAGVPDDIAAAVRYLVGPSAGYVTGQVLGVNGGSVLGR</sequence>
<dbReference type="Gene3D" id="3.40.50.720">
    <property type="entry name" value="NAD(P)-binding Rossmann-like Domain"/>
    <property type="match status" value="1"/>
</dbReference>
<dbReference type="GO" id="GO:0016491">
    <property type="term" value="F:oxidoreductase activity"/>
    <property type="evidence" value="ECO:0007669"/>
    <property type="project" value="UniProtKB-KW"/>
</dbReference>
<evidence type="ECO:0000256" key="1">
    <source>
        <dbReference type="ARBA" id="ARBA00006484"/>
    </source>
</evidence>
<dbReference type="RefSeq" id="WP_091065582.1">
    <property type="nucleotide sequence ID" value="NZ_FMDM01000009.1"/>
</dbReference>
<dbReference type="PROSITE" id="PS00061">
    <property type="entry name" value="ADH_SHORT"/>
    <property type="match status" value="1"/>
</dbReference>
<dbReference type="InterPro" id="IPR002347">
    <property type="entry name" value="SDR_fam"/>
</dbReference>
<keyword evidence="5" id="KW-1185">Reference proteome</keyword>
<comment type="similarity">
    <text evidence="1">Belongs to the short-chain dehydrogenases/reductases (SDR) family.</text>
</comment>
<evidence type="ECO:0000256" key="2">
    <source>
        <dbReference type="ARBA" id="ARBA00022857"/>
    </source>
</evidence>
<dbReference type="EMBL" id="FMDM01000009">
    <property type="protein sequence ID" value="SCG66132.1"/>
    <property type="molecule type" value="Genomic_DNA"/>
</dbReference>
<dbReference type="AlphaFoldDB" id="A0A1C5J6D4"/>
<dbReference type="PANTHER" id="PTHR43618:SF8">
    <property type="entry name" value="7ALPHA-HYDROXYSTEROID DEHYDROGENASE"/>
    <property type="match status" value="1"/>
</dbReference>
<gene>
    <name evidence="4" type="ORF">GA0070213_10986</name>
</gene>
<reference evidence="5" key="1">
    <citation type="submission" date="2016-06" db="EMBL/GenBank/DDBJ databases">
        <authorList>
            <person name="Varghese N."/>
            <person name="Submissions Spin"/>
        </authorList>
    </citation>
    <scope>NUCLEOTIDE SEQUENCE [LARGE SCALE GENOMIC DNA]</scope>
    <source>
        <strain evidence="5">DSM 45647</strain>
    </source>
</reference>
<dbReference type="Pfam" id="PF13561">
    <property type="entry name" value="adh_short_C2"/>
    <property type="match status" value="1"/>
</dbReference>
<dbReference type="Proteomes" id="UP000199360">
    <property type="component" value="Unassembled WGS sequence"/>
</dbReference>
<organism evidence="4 5">
    <name type="scientific">Micromonospora humi</name>
    <dbReference type="NCBI Taxonomy" id="745366"/>
    <lineage>
        <taxon>Bacteria</taxon>
        <taxon>Bacillati</taxon>
        <taxon>Actinomycetota</taxon>
        <taxon>Actinomycetes</taxon>
        <taxon>Micromonosporales</taxon>
        <taxon>Micromonosporaceae</taxon>
        <taxon>Micromonospora</taxon>
    </lineage>
</organism>